<comment type="caution">
    <text evidence="2">The sequence shown here is derived from an EMBL/GenBank/DDBJ whole genome shotgun (WGS) entry which is preliminary data.</text>
</comment>
<feature type="compositionally biased region" description="Acidic residues" evidence="1">
    <location>
        <begin position="174"/>
        <end position="192"/>
    </location>
</feature>
<sequence length="276" mass="28415">MPELQSCYFCGEIGDALTAVDVVPAALADESTQRTVVVCSTCQRKLDAVLAPLRDLATAGATGEADVDDDTTAEHTAPTEEDAAGTAEVGEPNDADGTIDAESPLAPTDHVDESTDDTGSGGITFADAAGASDDATDEQGDGIEFSGSADTADDEADDTRLGGTDGDSDAALGSEDEAAADETETPSDDSSEDSQTASEEASPGDAAADAPRDDPPTGYRKVVRLLQNREFPVERESFVDLASNAYELEESTVSASLDRLVERGALVESDGQLQKP</sequence>
<evidence type="ECO:0000256" key="1">
    <source>
        <dbReference type="SAM" id="MobiDB-lite"/>
    </source>
</evidence>
<organism evidence="2 3">
    <name type="scientific">Salinirubrum litoreum</name>
    <dbReference type="NCBI Taxonomy" id="1126234"/>
    <lineage>
        <taxon>Archaea</taxon>
        <taxon>Methanobacteriati</taxon>
        <taxon>Methanobacteriota</taxon>
        <taxon>Stenosarchaea group</taxon>
        <taxon>Halobacteria</taxon>
        <taxon>Halobacteriales</taxon>
        <taxon>Haloferacaceae</taxon>
        <taxon>Salinirubrum</taxon>
    </lineage>
</organism>
<gene>
    <name evidence="2" type="ORF">ACFPJ5_01010</name>
</gene>
<dbReference type="RefSeq" id="WP_227229207.1">
    <property type="nucleotide sequence ID" value="NZ_JAJCVJ010000001.1"/>
</dbReference>
<dbReference type="EMBL" id="JBHSKX010000001">
    <property type="protein sequence ID" value="MFC5365500.1"/>
    <property type="molecule type" value="Genomic_DNA"/>
</dbReference>
<proteinExistence type="predicted"/>
<protein>
    <submittedName>
        <fullName evidence="2">Uncharacterized protein</fullName>
    </submittedName>
</protein>
<evidence type="ECO:0000313" key="3">
    <source>
        <dbReference type="Proteomes" id="UP001596201"/>
    </source>
</evidence>
<feature type="region of interest" description="Disordered" evidence="1">
    <location>
        <begin position="60"/>
        <end position="219"/>
    </location>
</feature>
<dbReference type="Proteomes" id="UP001596201">
    <property type="component" value="Unassembled WGS sequence"/>
</dbReference>
<keyword evidence="3" id="KW-1185">Reference proteome</keyword>
<accession>A0ABD5R6B4</accession>
<dbReference type="AlphaFoldDB" id="A0ABD5R6B4"/>
<evidence type="ECO:0000313" key="2">
    <source>
        <dbReference type="EMBL" id="MFC5365500.1"/>
    </source>
</evidence>
<name>A0ABD5R6B4_9EURY</name>
<reference evidence="2 3" key="1">
    <citation type="journal article" date="2019" name="Int. J. Syst. Evol. Microbiol.">
        <title>The Global Catalogue of Microorganisms (GCM) 10K type strain sequencing project: providing services to taxonomists for standard genome sequencing and annotation.</title>
        <authorList>
            <consortium name="The Broad Institute Genomics Platform"/>
            <consortium name="The Broad Institute Genome Sequencing Center for Infectious Disease"/>
            <person name="Wu L."/>
            <person name="Ma J."/>
        </authorList>
    </citation>
    <scope>NUCLEOTIDE SEQUENCE [LARGE SCALE GENOMIC DNA]</scope>
    <source>
        <strain evidence="2 3">CGMCC 1.12237</strain>
    </source>
</reference>